<protein>
    <submittedName>
        <fullName evidence="1">Uncharacterized protein</fullName>
    </submittedName>
</protein>
<dbReference type="EMBL" id="QBUD01000008">
    <property type="protein sequence ID" value="PUB13145.1"/>
    <property type="molecule type" value="Genomic_DNA"/>
</dbReference>
<dbReference type="Proteomes" id="UP000244523">
    <property type="component" value="Unassembled WGS sequence"/>
</dbReference>
<dbReference type="RefSeq" id="WP_309499026.1">
    <property type="nucleotide sequence ID" value="NZ_QBUD01000008.1"/>
</dbReference>
<comment type="caution">
    <text evidence="1">The sequence shown here is derived from an EMBL/GenBank/DDBJ whole genome shotgun (WGS) entry which is preliminary data.</text>
</comment>
<reference evidence="1 2" key="1">
    <citation type="submission" date="2018-04" db="EMBL/GenBank/DDBJ databases">
        <title>Genomic Encyclopedia of Archaeal and Bacterial Type Strains, Phase II (KMG-II): from individual species to whole genera.</title>
        <authorList>
            <person name="Goeker M."/>
        </authorList>
    </citation>
    <scope>NUCLEOTIDE SEQUENCE [LARGE SCALE GENOMIC DNA]</scope>
    <source>
        <strain evidence="1 2">DSM 29955</strain>
    </source>
</reference>
<dbReference type="InterPro" id="IPR036761">
    <property type="entry name" value="TTHA0802/YceI-like_sf"/>
</dbReference>
<accession>A0A2T6KDL3</accession>
<evidence type="ECO:0000313" key="2">
    <source>
        <dbReference type="Proteomes" id="UP000244523"/>
    </source>
</evidence>
<dbReference type="SUPFAM" id="SSF101874">
    <property type="entry name" value="YceI-like"/>
    <property type="match status" value="1"/>
</dbReference>
<dbReference type="AlphaFoldDB" id="A0A2T6KDL3"/>
<proteinExistence type="predicted"/>
<name>A0A2T6KDL3_9RHOB</name>
<keyword evidence="2" id="KW-1185">Reference proteome</keyword>
<gene>
    <name evidence="1" type="ORF">C8N45_10865</name>
</gene>
<sequence length="64" mass="6775">MQLGSTLEGQFNDWTTAIRYDPDGTGTVGDVTTIITINSLTLGSVTDQAMGTDFCDTSHGNLYG</sequence>
<organism evidence="1 2">
    <name type="scientific">Yoonia sediminilitoris</name>
    <dbReference type="NCBI Taxonomy" id="1286148"/>
    <lineage>
        <taxon>Bacteria</taxon>
        <taxon>Pseudomonadati</taxon>
        <taxon>Pseudomonadota</taxon>
        <taxon>Alphaproteobacteria</taxon>
        <taxon>Rhodobacterales</taxon>
        <taxon>Paracoccaceae</taxon>
        <taxon>Yoonia</taxon>
    </lineage>
</organism>
<evidence type="ECO:0000313" key="1">
    <source>
        <dbReference type="EMBL" id="PUB13145.1"/>
    </source>
</evidence>